<feature type="compositionally biased region" description="Low complexity" evidence="2">
    <location>
        <begin position="1003"/>
        <end position="1014"/>
    </location>
</feature>
<feature type="compositionally biased region" description="Polar residues" evidence="2">
    <location>
        <begin position="1071"/>
        <end position="1090"/>
    </location>
</feature>
<feature type="region of interest" description="Disordered" evidence="2">
    <location>
        <begin position="1061"/>
        <end position="1090"/>
    </location>
</feature>
<feature type="compositionally biased region" description="Low complexity" evidence="2">
    <location>
        <begin position="45"/>
        <end position="60"/>
    </location>
</feature>
<dbReference type="KEGG" id="tet:TTHERM_00444200"/>
<dbReference type="GeneID" id="7826917"/>
<dbReference type="AlphaFoldDB" id="I7LWX5"/>
<gene>
    <name evidence="3" type="ORF">TTHERM_00444200</name>
</gene>
<proteinExistence type="predicted"/>
<feature type="region of interest" description="Disordered" evidence="2">
    <location>
        <begin position="39"/>
        <end position="72"/>
    </location>
</feature>
<keyword evidence="1" id="KW-0175">Coiled coil</keyword>
<name>I7LWX5_TETTS</name>
<protein>
    <submittedName>
        <fullName evidence="3">Uncharacterized protein</fullName>
    </submittedName>
</protein>
<dbReference type="RefSeq" id="XP_001023282.2">
    <property type="nucleotide sequence ID" value="XM_001023282.2"/>
</dbReference>
<evidence type="ECO:0000313" key="4">
    <source>
        <dbReference type="Proteomes" id="UP000009168"/>
    </source>
</evidence>
<organism evidence="3 4">
    <name type="scientific">Tetrahymena thermophila (strain SB210)</name>
    <dbReference type="NCBI Taxonomy" id="312017"/>
    <lineage>
        <taxon>Eukaryota</taxon>
        <taxon>Sar</taxon>
        <taxon>Alveolata</taxon>
        <taxon>Ciliophora</taxon>
        <taxon>Intramacronucleata</taxon>
        <taxon>Oligohymenophorea</taxon>
        <taxon>Hymenostomatida</taxon>
        <taxon>Tetrahymenina</taxon>
        <taxon>Tetrahymenidae</taxon>
        <taxon>Tetrahymena</taxon>
    </lineage>
</organism>
<evidence type="ECO:0000256" key="2">
    <source>
        <dbReference type="SAM" id="MobiDB-lite"/>
    </source>
</evidence>
<accession>I7LWX5</accession>
<feature type="compositionally biased region" description="Polar residues" evidence="2">
    <location>
        <begin position="382"/>
        <end position="392"/>
    </location>
</feature>
<sequence length="1161" mass="132989">MNQINTPIKNIRGYSTGSLPPQQYQTSQQANINFDTQSYSQQNHQNQAPTNQFQQQQNQQRGSSGQKYLNSNIPTYQPQISQVPTQSYLIQNGQSSSSSNFSLISPAKARNSSIEGGNSYSVGTNIQPMTIQAQIQQKQVRNIQTPTKQRYIVCNPQIQNSGGNQQVISNNQNQINGIYNYSIQQKTNGLQNSNSKSNQIGINNRSIQNNNNSNNNINNISGNGLNNSGYGLQPSNAGNNINAKGNNLQVTPGIQQSALTYSINGNLAQILTVAGANQNAKVPTIIQQNAKQQVGLLKPIHHQVIVQSPTKENTQLKSSSLPKHNNQFSLINNILENSINNNSTNQLSQNGVNSAKKLSNVQQQLKQQQLSQQQNINTNSSATYLNSNNSVFGPSPQKGRPEQSDQPNQQQTVCLGKNNTNGGQVHQGSLQVNKQQVPQVLQNHLVSKLNMPNNYHIQPIHKSLSIHQDQRVLISQNPLPIAQNVQTPSLSNNLLNQKTLEASLKEANQEKELLREKLVKQESDLQNLTQENEKLNQLVQQFLGEKKQNEDNTTNRNQEIEQDFAENQDKIKKTSNKNQQNDDTVEEDGVNFGSSSDAQEVEKILLENKQLQEMVSVLEKRINQIIAQKEEEYEGKRDSEFNSNQEELHLVQLENEDLRKKIGILIETNEKNMQYYPEVIAEQENKLKVLAEENFSLNQVIRNKVEEIDQIHAKYSHELQKIKQTDREGKDLTQSLQQLKQQLEDLQKNYSLVIQERDQLKNEKENIEFQFDQNKIELVNVQDSINQYENKLKQTNEEKEKIFNDYNIRAQEIEHYKEEQGNLLQQLENMNQILVNRSNELQMVQEQNQLQEGNVLELTRQLEILINENEKLNNFIQSQNKDDPSYQSLQAMLEDKDQFIGELEKQINDLQNQKHLESTDYEIIIQEQKDILKELEEKIQLLVQENDKLNQIIQNQQLTQNDFQVIADMETKVQELAEENQKLLTTVEKYKQEAELWKRQVMQQASQSTSSTSLPPQPPQNPYQNGVHTIQQQQLVQQQNIKQITNSSPISSNANQQLNWQTIQQQQQQQHSDLSSSWHNQSSQYFNSQSEQQLPSSQYLQVQQQPQQQSQQQQQLQQISQQQQQIQQIPQFGQINPQPQINLTQKRFPSAGKSYQQQQFS</sequence>
<feature type="region of interest" description="Disordered" evidence="2">
    <location>
        <begin position="1001"/>
        <end position="1025"/>
    </location>
</feature>
<dbReference type="InParanoid" id="I7LWX5"/>
<feature type="region of interest" description="Disordered" evidence="2">
    <location>
        <begin position="380"/>
        <end position="426"/>
    </location>
</feature>
<feature type="region of interest" description="Disordered" evidence="2">
    <location>
        <begin position="566"/>
        <end position="597"/>
    </location>
</feature>
<evidence type="ECO:0000256" key="1">
    <source>
        <dbReference type="SAM" id="Coils"/>
    </source>
</evidence>
<feature type="compositionally biased region" description="Polar residues" evidence="2">
    <location>
        <begin position="61"/>
        <end position="72"/>
    </location>
</feature>
<feature type="region of interest" description="Disordered" evidence="2">
    <location>
        <begin position="1"/>
        <end position="26"/>
    </location>
</feature>
<feature type="coiled-coil region" evidence="1">
    <location>
        <begin position="601"/>
        <end position="628"/>
    </location>
</feature>
<dbReference type="EMBL" id="GG662504">
    <property type="protein sequence ID" value="EAS03037.2"/>
    <property type="molecule type" value="Genomic_DNA"/>
</dbReference>
<keyword evidence="4" id="KW-1185">Reference proteome</keyword>
<reference evidence="4" key="1">
    <citation type="journal article" date="2006" name="PLoS Biol.">
        <title>Macronuclear genome sequence of the ciliate Tetrahymena thermophila, a model eukaryote.</title>
        <authorList>
            <person name="Eisen J.A."/>
            <person name="Coyne R.S."/>
            <person name="Wu M."/>
            <person name="Wu D."/>
            <person name="Thiagarajan M."/>
            <person name="Wortman J.R."/>
            <person name="Badger J.H."/>
            <person name="Ren Q."/>
            <person name="Amedeo P."/>
            <person name="Jones K.M."/>
            <person name="Tallon L.J."/>
            <person name="Delcher A.L."/>
            <person name="Salzberg S.L."/>
            <person name="Silva J.C."/>
            <person name="Haas B.J."/>
            <person name="Majoros W.H."/>
            <person name="Farzad M."/>
            <person name="Carlton J.M."/>
            <person name="Smith R.K. Jr."/>
            <person name="Garg J."/>
            <person name="Pearlman R.E."/>
            <person name="Karrer K.M."/>
            <person name="Sun L."/>
            <person name="Manning G."/>
            <person name="Elde N.C."/>
            <person name="Turkewitz A.P."/>
            <person name="Asai D.J."/>
            <person name="Wilkes D.E."/>
            <person name="Wang Y."/>
            <person name="Cai H."/>
            <person name="Collins K."/>
            <person name="Stewart B.A."/>
            <person name="Lee S.R."/>
            <person name="Wilamowska K."/>
            <person name="Weinberg Z."/>
            <person name="Ruzzo W.L."/>
            <person name="Wloga D."/>
            <person name="Gaertig J."/>
            <person name="Frankel J."/>
            <person name="Tsao C.-C."/>
            <person name="Gorovsky M.A."/>
            <person name="Keeling P.J."/>
            <person name="Waller R.F."/>
            <person name="Patron N.J."/>
            <person name="Cherry J.M."/>
            <person name="Stover N.A."/>
            <person name="Krieger C.J."/>
            <person name="del Toro C."/>
            <person name="Ryder H.F."/>
            <person name="Williamson S.C."/>
            <person name="Barbeau R.A."/>
            <person name="Hamilton E.P."/>
            <person name="Orias E."/>
        </authorList>
    </citation>
    <scope>NUCLEOTIDE SEQUENCE [LARGE SCALE GENOMIC DNA]</scope>
    <source>
        <strain evidence="4">SB210</strain>
    </source>
</reference>
<evidence type="ECO:0000313" key="3">
    <source>
        <dbReference type="EMBL" id="EAS03037.2"/>
    </source>
</evidence>
<feature type="compositionally biased region" description="Polar residues" evidence="2">
    <location>
        <begin position="404"/>
        <end position="426"/>
    </location>
</feature>
<dbReference type="Proteomes" id="UP000009168">
    <property type="component" value="Unassembled WGS sequence"/>
</dbReference>
<feature type="compositionally biased region" description="Low complexity" evidence="2">
    <location>
        <begin position="1061"/>
        <end position="1070"/>
    </location>
</feature>